<comment type="caution">
    <text evidence="6">The sequence shown here is derived from an EMBL/GenBank/DDBJ whole genome shotgun (WGS) entry which is preliminary data.</text>
</comment>
<evidence type="ECO:0000256" key="1">
    <source>
        <dbReference type="ARBA" id="ARBA00022448"/>
    </source>
</evidence>
<dbReference type="PANTHER" id="PTHR43582">
    <property type="entry name" value="LINEARMYCIN RESISTANCE ATP-BINDING PROTEIN LNRL"/>
    <property type="match status" value="1"/>
</dbReference>
<evidence type="ECO:0000313" key="6">
    <source>
        <dbReference type="EMBL" id="GAA0363040.1"/>
    </source>
</evidence>
<keyword evidence="1" id="KW-0813">Transport</keyword>
<evidence type="ECO:0000259" key="4">
    <source>
        <dbReference type="Pfam" id="PF00005"/>
    </source>
</evidence>
<dbReference type="EMBL" id="BAAACW010000092">
    <property type="protein sequence ID" value="GAA0363040.1"/>
    <property type="molecule type" value="Genomic_DNA"/>
</dbReference>
<dbReference type="Gene3D" id="3.40.50.300">
    <property type="entry name" value="P-loop containing nucleotide triphosphate hydrolases"/>
    <property type="match status" value="1"/>
</dbReference>
<keyword evidence="7" id="KW-1185">Reference proteome</keyword>
<protein>
    <submittedName>
        <fullName evidence="6">Uncharacterized protein</fullName>
    </submittedName>
</protein>
<keyword evidence="3" id="KW-0067">ATP-binding</keyword>
<feature type="domain" description="ABC transporter" evidence="4">
    <location>
        <begin position="1"/>
        <end position="29"/>
    </location>
</feature>
<evidence type="ECO:0000313" key="7">
    <source>
        <dbReference type="Proteomes" id="UP001501166"/>
    </source>
</evidence>
<sequence length="169" mass="19035">MSGGQRRRADIARGLVHRPEILFLDEPTTGLDPQTRKSVWETLEKIQEETDMTIFLTTHYMEEAAQADYISIIDHGEIVAHGTPGQLKETYSSDTVRLSIANADRVMELLHKSSYDYTLKKDTAIVSVPSTLDALPLLEALKEYIYNFEVQTGTMDDVFIAITGKEIRA</sequence>
<keyword evidence="2" id="KW-0547">Nucleotide-binding</keyword>
<gene>
    <name evidence="6" type="ORF">GCM10008932_14380</name>
</gene>
<dbReference type="InterPro" id="IPR025302">
    <property type="entry name" value="DrrA1/2-like_C"/>
</dbReference>
<evidence type="ECO:0000256" key="2">
    <source>
        <dbReference type="ARBA" id="ARBA00022741"/>
    </source>
</evidence>
<dbReference type="InterPro" id="IPR003439">
    <property type="entry name" value="ABC_transporter-like_ATP-bd"/>
</dbReference>
<dbReference type="SUPFAM" id="SSF52540">
    <property type="entry name" value="P-loop containing nucleoside triphosphate hydrolases"/>
    <property type="match status" value="1"/>
</dbReference>
<organism evidence="6 7">
    <name type="scientific">Alkalibacterium iburiense</name>
    <dbReference type="NCBI Taxonomy" id="290589"/>
    <lineage>
        <taxon>Bacteria</taxon>
        <taxon>Bacillati</taxon>
        <taxon>Bacillota</taxon>
        <taxon>Bacilli</taxon>
        <taxon>Lactobacillales</taxon>
        <taxon>Carnobacteriaceae</taxon>
        <taxon>Alkalibacterium</taxon>
    </lineage>
</organism>
<proteinExistence type="predicted"/>
<reference evidence="7" key="1">
    <citation type="journal article" date="2019" name="Int. J. Syst. Evol. Microbiol.">
        <title>The Global Catalogue of Microorganisms (GCM) 10K type strain sequencing project: providing services to taxonomists for standard genome sequencing and annotation.</title>
        <authorList>
            <consortium name="The Broad Institute Genomics Platform"/>
            <consortium name="The Broad Institute Genome Sequencing Center for Infectious Disease"/>
            <person name="Wu L."/>
            <person name="Ma J."/>
        </authorList>
    </citation>
    <scope>NUCLEOTIDE SEQUENCE [LARGE SCALE GENOMIC DNA]</scope>
    <source>
        <strain evidence="7">JCM 12662</strain>
    </source>
</reference>
<evidence type="ECO:0000259" key="5">
    <source>
        <dbReference type="Pfam" id="PF13732"/>
    </source>
</evidence>
<accession>A0ABP3H779</accession>
<name>A0ABP3H779_9LACT</name>
<dbReference type="Proteomes" id="UP001501166">
    <property type="component" value="Unassembled WGS sequence"/>
</dbReference>
<evidence type="ECO:0000256" key="3">
    <source>
        <dbReference type="ARBA" id="ARBA00022840"/>
    </source>
</evidence>
<dbReference type="Pfam" id="PF13732">
    <property type="entry name" value="DrrA1-3_C"/>
    <property type="match status" value="1"/>
</dbReference>
<dbReference type="InterPro" id="IPR027417">
    <property type="entry name" value="P-loop_NTPase"/>
</dbReference>
<dbReference type="PANTHER" id="PTHR43582:SF2">
    <property type="entry name" value="LINEARMYCIN RESISTANCE ATP-BINDING PROTEIN LNRL"/>
    <property type="match status" value="1"/>
</dbReference>
<feature type="domain" description="Daunorubicin resistance ATP-binding protein DrrA1/2-like C-terminal" evidence="5">
    <location>
        <begin position="82"/>
        <end position="162"/>
    </location>
</feature>
<dbReference type="Pfam" id="PF00005">
    <property type="entry name" value="ABC_tran"/>
    <property type="match status" value="1"/>
</dbReference>